<proteinExistence type="predicted"/>
<comment type="caution">
    <text evidence="1">The sequence shown here is derived from an EMBL/GenBank/DDBJ whole genome shotgun (WGS) entry which is preliminary data.</text>
</comment>
<evidence type="ECO:0000313" key="1">
    <source>
        <dbReference type="EMBL" id="MUM77807.1"/>
    </source>
</evidence>
<sequence length="174" mass="19544">MLTELFTSKTRIKLLLKLFLNPEVSCYLRELSSEFSVSPNAIKGELDSLSEAGYLTRKQNGRSVFFQANKKHPFFPEISSIVRKSLGIDKLVDEVVASLGKVDAVYILDDYAQGRDSGLIDALVVGNVDKGRLDELRSIVESKVGRKVRVMDIAPAEFAKSRDIFLSRPNWKVY</sequence>
<dbReference type="SUPFAM" id="SSF46785">
    <property type="entry name" value="Winged helix' DNA-binding domain"/>
    <property type="match status" value="1"/>
</dbReference>
<dbReference type="EMBL" id="WODC01000005">
    <property type="protein sequence ID" value="MUM77807.1"/>
    <property type="molecule type" value="Genomic_DNA"/>
</dbReference>
<protein>
    <submittedName>
        <fullName evidence="1">ArsR family transcriptional regulator</fullName>
    </submittedName>
</protein>
<dbReference type="Proteomes" id="UP000461162">
    <property type="component" value="Unassembled WGS sequence"/>
</dbReference>
<evidence type="ECO:0000313" key="2">
    <source>
        <dbReference type="Proteomes" id="UP000461162"/>
    </source>
</evidence>
<dbReference type="InterPro" id="IPR011991">
    <property type="entry name" value="ArsR-like_HTH"/>
</dbReference>
<dbReference type="InterPro" id="IPR036388">
    <property type="entry name" value="WH-like_DNA-bd_sf"/>
</dbReference>
<organism evidence="1 2">
    <name type="scientific">Pseudodesulfovibrio alkaliphilus</name>
    <dbReference type="NCBI Taxonomy" id="2661613"/>
    <lineage>
        <taxon>Bacteria</taxon>
        <taxon>Pseudomonadati</taxon>
        <taxon>Thermodesulfobacteriota</taxon>
        <taxon>Desulfovibrionia</taxon>
        <taxon>Desulfovibrionales</taxon>
        <taxon>Desulfovibrionaceae</taxon>
    </lineage>
</organism>
<accession>A0A7K1KP28</accession>
<dbReference type="CDD" id="cd00090">
    <property type="entry name" value="HTH_ARSR"/>
    <property type="match status" value="1"/>
</dbReference>
<dbReference type="AlphaFoldDB" id="A0A7K1KP28"/>
<name>A0A7K1KP28_9BACT</name>
<dbReference type="RefSeq" id="WP_155934331.1">
    <property type="nucleotide sequence ID" value="NZ_WODC01000005.1"/>
</dbReference>
<reference evidence="1 2" key="1">
    <citation type="submission" date="2019-11" db="EMBL/GenBank/DDBJ databases">
        <title>Pseudodesulfovibrio alkaliphilus, sp. nov., an alkaliphilic sulfate-reducing bacteria from mud volcano of Taman peninsula, Russia.</title>
        <authorList>
            <person name="Frolova A."/>
            <person name="Merkel A.Y."/>
            <person name="Slobodkin A.I."/>
        </authorList>
    </citation>
    <scope>NUCLEOTIDE SEQUENCE [LARGE SCALE GENOMIC DNA]</scope>
    <source>
        <strain evidence="1 2">F-1</strain>
    </source>
</reference>
<dbReference type="InterPro" id="IPR036390">
    <property type="entry name" value="WH_DNA-bd_sf"/>
</dbReference>
<dbReference type="Gene3D" id="1.10.10.10">
    <property type="entry name" value="Winged helix-like DNA-binding domain superfamily/Winged helix DNA-binding domain"/>
    <property type="match status" value="1"/>
</dbReference>
<dbReference type="GO" id="GO:0006355">
    <property type="term" value="P:regulation of DNA-templated transcription"/>
    <property type="evidence" value="ECO:0007669"/>
    <property type="project" value="UniProtKB-ARBA"/>
</dbReference>
<keyword evidence="2" id="KW-1185">Reference proteome</keyword>
<gene>
    <name evidence="1" type="ORF">GKC30_09190</name>
</gene>